<dbReference type="InParanoid" id="A0A165GN03"/>
<feature type="compositionally biased region" description="Polar residues" evidence="1">
    <location>
        <begin position="81"/>
        <end position="98"/>
    </location>
</feature>
<dbReference type="AlphaFoldDB" id="A0A165GN03"/>
<accession>A0A165GN03</accession>
<protein>
    <submittedName>
        <fullName evidence="2">Uncharacterized protein</fullName>
    </submittedName>
</protein>
<feature type="region of interest" description="Disordered" evidence="1">
    <location>
        <begin position="76"/>
        <end position="123"/>
    </location>
</feature>
<proteinExistence type="predicted"/>
<evidence type="ECO:0000256" key="1">
    <source>
        <dbReference type="SAM" id="MobiDB-lite"/>
    </source>
</evidence>
<dbReference type="EMBL" id="KV426041">
    <property type="protein sequence ID" value="KZV90760.1"/>
    <property type="molecule type" value="Genomic_DNA"/>
</dbReference>
<reference evidence="2 3" key="1">
    <citation type="journal article" date="2016" name="Mol. Biol. Evol.">
        <title>Comparative Genomics of Early-Diverging Mushroom-Forming Fungi Provides Insights into the Origins of Lignocellulose Decay Capabilities.</title>
        <authorList>
            <person name="Nagy L.G."/>
            <person name="Riley R."/>
            <person name="Tritt A."/>
            <person name="Adam C."/>
            <person name="Daum C."/>
            <person name="Floudas D."/>
            <person name="Sun H."/>
            <person name="Yadav J.S."/>
            <person name="Pangilinan J."/>
            <person name="Larsson K.H."/>
            <person name="Matsuura K."/>
            <person name="Barry K."/>
            <person name="Labutti K."/>
            <person name="Kuo R."/>
            <person name="Ohm R.A."/>
            <person name="Bhattacharya S.S."/>
            <person name="Shirouzu T."/>
            <person name="Yoshinaga Y."/>
            <person name="Martin F.M."/>
            <person name="Grigoriev I.V."/>
            <person name="Hibbett D.S."/>
        </authorList>
    </citation>
    <scope>NUCLEOTIDE SEQUENCE [LARGE SCALE GENOMIC DNA]</scope>
    <source>
        <strain evidence="2 3">HHB12029</strain>
    </source>
</reference>
<evidence type="ECO:0000313" key="3">
    <source>
        <dbReference type="Proteomes" id="UP000077266"/>
    </source>
</evidence>
<organism evidence="2 3">
    <name type="scientific">Exidia glandulosa HHB12029</name>
    <dbReference type="NCBI Taxonomy" id="1314781"/>
    <lineage>
        <taxon>Eukaryota</taxon>
        <taxon>Fungi</taxon>
        <taxon>Dikarya</taxon>
        <taxon>Basidiomycota</taxon>
        <taxon>Agaricomycotina</taxon>
        <taxon>Agaricomycetes</taxon>
        <taxon>Auriculariales</taxon>
        <taxon>Exidiaceae</taxon>
        <taxon>Exidia</taxon>
    </lineage>
</organism>
<gene>
    <name evidence="2" type="ORF">EXIGLDRAFT_113401</name>
</gene>
<sequence>MEYPDDSSYYMSSGSDDRSGGGRGGNDGDIQLHCNLRTAAHCEFCRTTYDSAKAQEHKESREHRIAVDHDRWLRRLAAPGNPSQGSSAPRASARSQTPSQPPQRGVSTPPPAYSRDTPPSHQTVRFPVAQMPAPQASPAQAGLYVLPIMVFPRQQPAVQHRTCPTCTSHHPYSACPFLQLRR</sequence>
<feature type="region of interest" description="Disordered" evidence="1">
    <location>
        <begin position="1"/>
        <end position="28"/>
    </location>
</feature>
<name>A0A165GN03_EXIGL</name>
<evidence type="ECO:0000313" key="2">
    <source>
        <dbReference type="EMBL" id="KZV90760.1"/>
    </source>
</evidence>
<keyword evidence="3" id="KW-1185">Reference proteome</keyword>
<feature type="compositionally biased region" description="Low complexity" evidence="1">
    <location>
        <begin position="1"/>
        <end position="14"/>
    </location>
</feature>
<dbReference type="Proteomes" id="UP000077266">
    <property type="component" value="Unassembled WGS sequence"/>
</dbReference>